<dbReference type="PRINTS" id="PR00837">
    <property type="entry name" value="V5TPXLIKE"/>
</dbReference>
<keyword evidence="3" id="KW-1185">Reference proteome</keyword>
<evidence type="ECO:0000259" key="1">
    <source>
        <dbReference type="SMART" id="SM00198"/>
    </source>
</evidence>
<dbReference type="InterPro" id="IPR014044">
    <property type="entry name" value="CAP_dom"/>
</dbReference>
<dbReference type="PROSITE" id="PS01010">
    <property type="entry name" value="CRISP_2"/>
    <property type="match status" value="1"/>
</dbReference>
<dbReference type="InterPro" id="IPR001283">
    <property type="entry name" value="CRISP-related"/>
</dbReference>
<organism evidence="2 3">
    <name type="scientific">Oikopleura dioica</name>
    <name type="common">Tunicate</name>
    <dbReference type="NCBI Taxonomy" id="34765"/>
    <lineage>
        <taxon>Eukaryota</taxon>
        <taxon>Metazoa</taxon>
        <taxon>Chordata</taxon>
        <taxon>Tunicata</taxon>
        <taxon>Appendicularia</taxon>
        <taxon>Copelata</taxon>
        <taxon>Oikopleuridae</taxon>
        <taxon>Oikopleura</taxon>
    </lineage>
</organism>
<accession>A0ABN7SEV5</accession>
<proteinExistence type="predicted"/>
<feature type="domain" description="SCP" evidence="1">
    <location>
        <begin position="263"/>
        <end position="405"/>
    </location>
</feature>
<dbReference type="EMBL" id="OU015569">
    <property type="protein sequence ID" value="CAG5098892.1"/>
    <property type="molecule type" value="Genomic_DNA"/>
</dbReference>
<protein>
    <submittedName>
        <fullName evidence="2">Oidioi.mRNA.OKI2018_I69.XSR.g16068.t1.cds</fullName>
    </submittedName>
</protein>
<dbReference type="InterPro" id="IPR018244">
    <property type="entry name" value="Allrgn_V5/Tpx1_CS"/>
</dbReference>
<dbReference type="Proteomes" id="UP001158576">
    <property type="component" value="Chromosome XSR"/>
</dbReference>
<reference evidence="2 3" key="1">
    <citation type="submission" date="2021-04" db="EMBL/GenBank/DDBJ databases">
        <authorList>
            <person name="Bliznina A."/>
        </authorList>
    </citation>
    <scope>NUCLEOTIDE SEQUENCE [LARGE SCALE GENOMIC DNA]</scope>
</reference>
<sequence>MDQALEFKRDLLRTHNQRRKEHSARRLRKSRSLSEAAQRWADKLLLEGKYEPSNIPNVGENIEYKFIRDVKKNLPRGSEISELWYSGVNKFDYDAEQYCTGAGKFSQMVWKGTKYIGIGIAWNTLGKVVIVVNYKPAGNVAGAFHQNVSKPILISEAAFYSDDSDTASETEVEEEEEYGNLINTNVSEDFGAENDGTRFKRVITTKQFLIPVRNGEMTRTIKRTRITYLTKANLADEFLSQLETLNYELPSLPSTESSQKDMEEADIIVKKQNDYRAVFDVNPLKRSPELDLLASYWASRLMENNPGATTHIIGNPECQRLKVGETIVAEQLLSHMPIDGEKIVDKWFQSRIHYNTSSHEFVPSAGAFTQMLWRDTNEIGVAIARNQNGKAIIVCNYYPPGNIRNEFEQNVPVAVPPEKN</sequence>
<dbReference type="SUPFAM" id="SSF55797">
    <property type="entry name" value="PR-1-like"/>
    <property type="match status" value="2"/>
</dbReference>
<dbReference type="InterPro" id="IPR035940">
    <property type="entry name" value="CAP_sf"/>
</dbReference>
<evidence type="ECO:0000313" key="3">
    <source>
        <dbReference type="Proteomes" id="UP001158576"/>
    </source>
</evidence>
<gene>
    <name evidence="2" type="ORF">OKIOD_LOCUS7626</name>
</gene>
<dbReference type="CDD" id="cd05382">
    <property type="entry name" value="CAP_GAPR1-like"/>
    <property type="match status" value="1"/>
</dbReference>
<dbReference type="InterPro" id="IPR034113">
    <property type="entry name" value="SCP_GAPR1-like"/>
</dbReference>
<dbReference type="PANTHER" id="PTHR10334">
    <property type="entry name" value="CYSTEINE-RICH SECRETORY PROTEIN-RELATED"/>
    <property type="match status" value="1"/>
</dbReference>
<dbReference type="Pfam" id="PF00188">
    <property type="entry name" value="CAP"/>
    <property type="match status" value="2"/>
</dbReference>
<feature type="domain" description="SCP" evidence="1">
    <location>
        <begin position="6"/>
        <end position="142"/>
    </location>
</feature>
<name>A0ABN7SEV5_OIKDI</name>
<dbReference type="SMART" id="SM00198">
    <property type="entry name" value="SCP"/>
    <property type="match status" value="2"/>
</dbReference>
<dbReference type="Gene3D" id="3.40.33.10">
    <property type="entry name" value="CAP"/>
    <property type="match status" value="2"/>
</dbReference>
<evidence type="ECO:0000313" key="2">
    <source>
        <dbReference type="EMBL" id="CAG5098892.1"/>
    </source>
</evidence>